<dbReference type="Pfam" id="PF06629">
    <property type="entry name" value="MipA"/>
    <property type="match status" value="1"/>
</dbReference>
<evidence type="ECO:0000256" key="2">
    <source>
        <dbReference type="ARBA" id="ARBA00005722"/>
    </source>
</evidence>
<comment type="caution">
    <text evidence="7">The sequence shown here is derived from an EMBL/GenBank/DDBJ whole genome shotgun (WGS) entry which is preliminary data.</text>
</comment>
<comment type="subcellular location">
    <subcellularLocation>
        <location evidence="1">Cell outer membrane</location>
    </subcellularLocation>
</comment>
<keyword evidence="5" id="KW-0998">Cell outer membrane</keyword>
<evidence type="ECO:0000256" key="1">
    <source>
        <dbReference type="ARBA" id="ARBA00004442"/>
    </source>
</evidence>
<feature type="chain" id="PRO_5021334415" evidence="6">
    <location>
        <begin position="29"/>
        <end position="298"/>
    </location>
</feature>
<dbReference type="InterPro" id="IPR010583">
    <property type="entry name" value="MipA"/>
</dbReference>
<dbReference type="PANTHER" id="PTHR38776:SF1">
    <property type="entry name" value="MLTA-INTERACTING PROTEIN-RELATED"/>
    <property type="match status" value="1"/>
</dbReference>
<evidence type="ECO:0000256" key="4">
    <source>
        <dbReference type="ARBA" id="ARBA00023136"/>
    </source>
</evidence>
<proteinExistence type="inferred from homology"/>
<dbReference type="AlphaFoldDB" id="A0A502KLB6"/>
<dbReference type="OrthoDB" id="8562138at2"/>
<evidence type="ECO:0000256" key="3">
    <source>
        <dbReference type="ARBA" id="ARBA00022729"/>
    </source>
</evidence>
<evidence type="ECO:0000256" key="6">
    <source>
        <dbReference type="SAM" id="SignalP"/>
    </source>
</evidence>
<name>A0A502KLB6_9GAMM</name>
<evidence type="ECO:0000313" key="7">
    <source>
        <dbReference type="EMBL" id="TPH12256.1"/>
    </source>
</evidence>
<dbReference type="PANTHER" id="PTHR38776">
    <property type="entry name" value="MLTA-INTERACTING PROTEIN-RELATED"/>
    <property type="match status" value="1"/>
</dbReference>
<dbReference type="Proteomes" id="UP000315303">
    <property type="component" value="Unassembled WGS sequence"/>
</dbReference>
<comment type="similarity">
    <text evidence="2">Belongs to the MipA/OmpV family.</text>
</comment>
<feature type="signal peptide" evidence="6">
    <location>
        <begin position="1"/>
        <end position="28"/>
    </location>
</feature>
<dbReference type="EMBL" id="SAWY01000041">
    <property type="protein sequence ID" value="TPH12256.1"/>
    <property type="molecule type" value="Genomic_DNA"/>
</dbReference>
<dbReference type="GO" id="GO:0009279">
    <property type="term" value="C:cell outer membrane"/>
    <property type="evidence" value="ECO:0007669"/>
    <property type="project" value="UniProtKB-SubCell"/>
</dbReference>
<dbReference type="RefSeq" id="WP_140605786.1">
    <property type="nucleotide sequence ID" value="NZ_SAWY01000041.1"/>
</dbReference>
<protein>
    <submittedName>
        <fullName evidence="7">MipA/OmpV family protein</fullName>
    </submittedName>
</protein>
<keyword evidence="4" id="KW-0472">Membrane</keyword>
<sequence>MLSKQRLSNALLFIFTAFFLGICQTSFANENTESALEKTEESGEFEWQIVLELSLVYDPKIIAGIKQEEPWHYMHPAIWVDLSYKGFFLQSNQRRASLALDGIELGYHIQEEEDWQLDVIIKSYMEGFDSESLIEYSGGSDSELKGLSERDSIGGIALRYSYYLDNALLTLDIASAHAGNDEHGDHVQGFIFDSFYSHLVQHRNWDIYLGAGFTYYSQDIMDYYIGVSFGETNENRPEFTAEEGYRAQAEIYAQHPISTNWSFNAGITHSYFSSNVKDSPIVDENQVTQVMVGVLYVF</sequence>
<accession>A0A502KLB6</accession>
<gene>
    <name evidence="7" type="ORF">EPA86_18105</name>
</gene>
<keyword evidence="8" id="KW-1185">Reference proteome</keyword>
<evidence type="ECO:0000313" key="8">
    <source>
        <dbReference type="Proteomes" id="UP000315303"/>
    </source>
</evidence>
<evidence type="ECO:0000256" key="5">
    <source>
        <dbReference type="ARBA" id="ARBA00023237"/>
    </source>
</evidence>
<keyword evidence="3 6" id="KW-0732">Signal</keyword>
<reference evidence="7 8" key="1">
    <citation type="submission" date="2019-01" db="EMBL/GenBank/DDBJ databases">
        <title>Litorilituus lipolytica sp. nov., isolated from intertidal sand of the Yellow Sea in China.</title>
        <authorList>
            <person name="Liu A."/>
        </authorList>
    </citation>
    <scope>NUCLEOTIDE SEQUENCE [LARGE SCALE GENOMIC DNA]</scope>
    <source>
        <strain evidence="7 8">RZ04</strain>
    </source>
</reference>
<organism evidence="7 8">
    <name type="scientific">Litorilituus lipolyticus</name>
    <dbReference type="NCBI Taxonomy" id="2491017"/>
    <lineage>
        <taxon>Bacteria</taxon>
        <taxon>Pseudomonadati</taxon>
        <taxon>Pseudomonadota</taxon>
        <taxon>Gammaproteobacteria</taxon>
        <taxon>Alteromonadales</taxon>
        <taxon>Colwelliaceae</taxon>
        <taxon>Litorilituus</taxon>
    </lineage>
</organism>